<comment type="caution">
    <text evidence="1">The sequence shown here is derived from an EMBL/GenBank/DDBJ whole genome shotgun (WGS) entry which is preliminary data.</text>
</comment>
<proteinExistence type="predicted"/>
<accession>A0A813HNK8</accession>
<name>A0A813HNK8_POLGL</name>
<dbReference type="AlphaFoldDB" id="A0A813HNK8"/>
<reference evidence="1" key="1">
    <citation type="submission" date="2021-02" db="EMBL/GenBank/DDBJ databases">
        <authorList>
            <person name="Dougan E. K."/>
            <person name="Rhodes N."/>
            <person name="Thang M."/>
            <person name="Chan C."/>
        </authorList>
    </citation>
    <scope>NUCLEOTIDE SEQUENCE</scope>
</reference>
<evidence type="ECO:0000313" key="2">
    <source>
        <dbReference type="Proteomes" id="UP000654075"/>
    </source>
</evidence>
<dbReference type="Proteomes" id="UP000654075">
    <property type="component" value="Unassembled WGS sequence"/>
</dbReference>
<keyword evidence="2" id="KW-1185">Reference proteome</keyword>
<organism evidence="1 2">
    <name type="scientific">Polarella glacialis</name>
    <name type="common">Dinoflagellate</name>
    <dbReference type="NCBI Taxonomy" id="89957"/>
    <lineage>
        <taxon>Eukaryota</taxon>
        <taxon>Sar</taxon>
        <taxon>Alveolata</taxon>
        <taxon>Dinophyceae</taxon>
        <taxon>Suessiales</taxon>
        <taxon>Suessiaceae</taxon>
        <taxon>Polarella</taxon>
    </lineage>
</organism>
<gene>
    <name evidence="1" type="ORF">PGLA1383_LOCUS54114</name>
</gene>
<sequence>PIPIGHSISSISKDGHQTFWNGIGKSGVVARNPGQFHRRLRICHSARRPRGRICLGVDAEGSRSSSRRSVDPVALHISLAAFGFSTSRKLLLLDVSAYDVTRGGPWNPTTSSRDQ</sequence>
<feature type="non-terminal residue" evidence="1">
    <location>
        <position position="1"/>
    </location>
</feature>
<evidence type="ECO:0000313" key="1">
    <source>
        <dbReference type="EMBL" id="CAE8639044.1"/>
    </source>
</evidence>
<protein>
    <submittedName>
        <fullName evidence="1">Uncharacterized protein</fullName>
    </submittedName>
</protein>
<dbReference type="EMBL" id="CAJNNV010032126">
    <property type="protein sequence ID" value="CAE8639044.1"/>
    <property type="molecule type" value="Genomic_DNA"/>
</dbReference>